<name>A0A9P5ZKP7_PLEER</name>
<evidence type="ECO:0000313" key="3">
    <source>
        <dbReference type="Proteomes" id="UP000807025"/>
    </source>
</evidence>
<dbReference type="GO" id="GO:0010181">
    <property type="term" value="F:FMN binding"/>
    <property type="evidence" value="ECO:0007669"/>
    <property type="project" value="InterPro"/>
</dbReference>
<dbReference type="InterPro" id="IPR045247">
    <property type="entry name" value="Oye-like"/>
</dbReference>
<feature type="domain" description="NADH:flavin oxidoreductase/NADH oxidase N-terminal" evidence="1">
    <location>
        <begin position="5"/>
        <end position="336"/>
    </location>
</feature>
<gene>
    <name evidence="2" type="ORF">BDN71DRAFT_1455438</name>
</gene>
<dbReference type="EMBL" id="MU154657">
    <property type="protein sequence ID" value="KAF9489858.1"/>
    <property type="molecule type" value="Genomic_DNA"/>
</dbReference>
<sequence length="372" mass="41714">MSNPKLFQPITIGDMHLKHRVVLAPLTRYRANDQHVPFPIVEEYYVQRGSVPGTLLITEATPVAAKAGGYRNVPGIWSDEHIRAWKKITDAVHAEGSFIFMQLWGMGRAAEANFLAEQGLDYVSSSSIALADRKDSPAPRPLSIPEIREYIELYGQAAYKAVHLAGFDGVEVHGANGYLVDQFLQDVSNHRTDDYGGSIEKRARFGLEVIDSIVKRVGARKAAIRLSPWTTIHSMGMADPIPTFSYFVKTLRKRHPELAYLHVVEPRVNGIAAVENIEGQSNDFIREIWAPKVFISAGGYDRNLAIQMADEKGDVIAFGRFFISNPDLPLRLKNDWPVEKGDRKDYYRPGSVDSDGYTSYPFFDLDVETSRL</sequence>
<accession>A0A9P5ZKP7</accession>
<dbReference type="CDD" id="cd02933">
    <property type="entry name" value="OYE_like_FMN"/>
    <property type="match status" value="1"/>
</dbReference>
<dbReference type="PANTHER" id="PTHR22893:SF91">
    <property type="entry name" value="NADPH DEHYDROGENASE 2-RELATED"/>
    <property type="match status" value="1"/>
</dbReference>
<dbReference type="PANTHER" id="PTHR22893">
    <property type="entry name" value="NADH OXIDOREDUCTASE-RELATED"/>
    <property type="match status" value="1"/>
</dbReference>
<dbReference type="Proteomes" id="UP000807025">
    <property type="component" value="Unassembled WGS sequence"/>
</dbReference>
<comment type="caution">
    <text evidence="2">The sequence shown here is derived from an EMBL/GenBank/DDBJ whole genome shotgun (WGS) entry which is preliminary data.</text>
</comment>
<proteinExistence type="predicted"/>
<dbReference type="GO" id="GO:0003959">
    <property type="term" value="F:NADPH dehydrogenase activity"/>
    <property type="evidence" value="ECO:0007669"/>
    <property type="project" value="TreeGrafter"/>
</dbReference>
<dbReference type="InterPro" id="IPR013785">
    <property type="entry name" value="Aldolase_TIM"/>
</dbReference>
<reference evidence="2" key="1">
    <citation type="submission" date="2020-11" db="EMBL/GenBank/DDBJ databases">
        <authorList>
            <consortium name="DOE Joint Genome Institute"/>
            <person name="Ahrendt S."/>
            <person name="Riley R."/>
            <person name="Andreopoulos W."/>
            <person name="Labutti K."/>
            <person name="Pangilinan J."/>
            <person name="Ruiz-Duenas F.J."/>
            <person name="Barrasa J.M."/>
            <person name="Sanchez-Garcia M."/>
            <person name="Camarero S."/>
            <person name="Miyauchi S."/>
            <person name="Serrano A."/>
            <person name="Linde D."/>
            <person name="Babiker R."/>
            <person name="Drula E."/>
            <person name="Ayuso-Fernandez I."/>
            <person name="Pacheco R."/>
            <person name="Padilla G."/>
            <person name="Ferreira P."/>
            <person name="Barriuso J."/>
            <person name="Kellner H."/>
            <person name="Castanera R."/>
            <person name="Alfaro M."/>
            <person name="Ramirez L."/>
            <person name="Pisabarro A.G."/>
            <person name="Kuo A."/>
            <person name="Tritt A."/>
            <person name="Lipzen A."/>
            <person name="He G."/>
            <person name="Yan M."/>
            <person name="Ng V."/>
            <person name="Cullen D."/>
            <person name="Martin F."/>
            <person name="Rosso M.-N."/>
            <person name="Henrissat B."/>
            <person name="Hibbett D."/>
            <person name="Martinez A.T."/>
            <person name="Grigoriev I.V."/>
        </authorList>
    </citation>
    <scope>NUCLEOTIDE SEQUENCE</scope>
    <source>
        <strain evidence="2">ATCC 90797</strain>
    </source>
</reference>
<dbReference type="InterPro" id="IPR001155">
    <property type="entry name" value="OxRdtase_FMN_N"/>
</dbReference>
<organism evidence="2 3">
    <name type="scientific">Pleurotus eryngii</name>
    <name type="common">Boletus of the steppes</name>
    <dbReference type="NCBI Taxonomy" id="5323"/>
    <lineage>
        <taxon>Eukaryota</taxon>
        <taxon>Fungi</taxon>
        <taxon>Dikarya</taxon>
        <taxon>Basidiomycota</taxon>
        <taxon>Agaricomycotina</taxon>
        <taxon>Agaricomycetes</taxon>
        <taxon>Agaricomycetidae</taxon>
        <taxon>Agaricales</taxon>
        <taxon>Pleurotineae</taxon>
        <taxon>Pleurotaceae</taxon>
        <taxon>Pleurotus</taxon>
    </lineage>
</organism>
<dbReference type="OrthoDB" id="276546at2759"/>
<dbReference type="Pfam" id="PF00724">
    <property type="entry name" value="Oxidored_FMN"/>
    <property type="match status" value="1"/>
</dbReference>
<dbReference type="SUPFAM" id="SSF51395">
    <property type="entry name" value="FMN-linked oxidoreductases"/>
    <property type="match status" value="1"/>
</dbReference>
<keyword evidence="3" id="KW-1185">Reference proteome</keyword>
<protein>
    <submittedName>
        <fullName evidence="2">FMN-linked oxidoreductase</fullName>
    </submittedName>
</protein>
<evidence type="ECO:0000313" key="2">
    <source>
        <dbReference type="EMBL" id="KAF9489858.1"/>
    </source>
</evidence>
<dbReference type="AlphaFoldDB" id="A0A9P5ZKP7"/>
<dbReference type="Gene3D" id="3.20.20.70">
    <property type="entry name" value="Aldolase class I"/>
    <property type="match status" value="1"/>
</dbReference>
<dbReference type="FunFam" id="3.20.20.70:FF:000138">
    <property type="entry name" value="NADPH dehydrogenase 1"/>
    <property type="match status" value="1"/>
</dbReference>
<evidence type="ECO:0000259" key="1">
    <source>
        <dbReference type="Pfam" id="PF00724"/>
    </source>
</evidence>